<dbReference type="GO" id="GO:0005829">
    <property type="term" value="C:cytosol"/>
    <property type="evidence" value="ECO:0007669"/>
    <property type="project" value="TreeGrafter"/>
</dbReference>
<dbReference type="PANTHER" id="PTHR23264">
    <property type="entry name" value="NUCLEOTIDE-BINDING PROTEIN NBP35 YEAST -RELATED"/>
    <property type="match status" value="1"/>
</dbReference>
<dbReference type="InterPro" id="IPR019591">
    <property type="entry name" value="Mrp/NBP35_ATP-bd"/>
</dbReference>
<keyword evidence="2" id="KW-1185">Reference proteome</keyword>
<evidence type="ECO:0000313" key="1">
    <source>
        <dbReference type="EMBL" id="KAK3598338.1"/>
    </source>
</evidence>
<comment type="caution">
    <text evidence="1">The sequence shown here is derived from an EMBL/GenBank/DDBJ whole genome shotgun (WGS) entry which is preliminary data.</text>
</comment>
<reference evidence="1" key="3">
    <citation type="submission" date="2023-05" db="EMBL/GenBank/DDBJ databases">
        <authorList>
            <person name="Smith C.H."/>
        </authorList>
    </citation>
    <scope>NUCLEOTIDE SEQUENCE</scope>
    <source>
        <strain evidence="1">CHS0354</strain>
        <tissue evidence="1">Mantle</tissue>
    </source>
</reference>
<proteinExistence type="predicted"/>
<protein>
    <submittedName>
        <fullName evidence="1">Uncharacterized protein</fullName>
    </submittedName>
</protein>
<name>A0AAE0SUT0_9BIVA</name>
<gene>
    <name evidence="1" type="ORF">CHS0354_026597</name>
</gene>
<dbReference type="AlphaFoldDB" id="A0AAE0SUT0"/>
<accession>A0AAE0SUT0</accession>
<dbReference type="Proteomes" id="UP001195483">
    <property type="component" value="Unassembled WGS sequence"/>
</dbReference>
<reference evidence="1" key="1">
    <citation type="journal article" date="2021" name="Genome Biol. Evol.">
        <title>A High-Quality Reference Genome for a Parasitic Bivalve with Doubly Uniparental Inheritance (Bivalvia: Unionida).</title>
        <authorList>
            <person name="Smith C.H."/>
        </authorList>
    </citation>
    <scope>NUCLEOTIDE SEQUENCE</scope>
    <source>
        <strain evidence="1">CHS0354</strain>
    </source>
</reference>
<dbReference type="GO" id="GO:0140663">
    <property type="term" value="F:ATP-dependent FeS chaperone activity"/>
    <property type="evidence" value="ECO:0007669"/>
    <property type="project" value="InterPro"/>
</dbReference>
<dbReference type="GO" id="GO:0051536">
    <property type="term" value="F:iron-sulfur cluster binding"/>
    <property type="evidence" value="ECO:0007669"/>
    <property type="project" value="InterPro"/>
</dbReference>
<evidence type="ECO:0000313" key="2">
    <source>
        <dbReference type="Proteomes" id="UP001195483"/>
    </source>
</evidence>
<sequence>MEMEPNGKSPQNILGCPSQTSLAGRASVCEGCPGQMLCQSQGGVDPDQEYIDIRMKPIKHKILVLSGKGAEGGHAKDFSVVDGLVSTVTETAIKDENVGIKDTDDQSSILTDGDDQNFSPESDIFSLSDGMSEDEYSALEIPFSQQFLSLQKEEHLSGSESCASDLIQMEMDLPSLQKSKQDNQMSINKMNDSAVIACNSIPSATSAKGEQKSLKVMNSKNIVEREYGTKDTAVSFVEKCVFCGKLYPTLAHHFKQKHKDELDVSKALSFPKTSTARLSYSTKEEVERLREWIFLNT</sequence>
<dbReference type="GO" id="GO:0016226">
    <property type="term" value="P:iron-sulfur cluster assembly"/>
    <property type="evidence" value="ECO:0007669"/>
    <property type="project" value="InterPro"/>
</dbReference>
<dbReference type="GO" id="GO:0005524">
    <property type="term" value="F:ATP binding"/>
    <property type="evidence" value="ECO:0007669"/>
    <property type="project" value="InterPro"/>
</dbReference>
<dbReference type="PANTHER" id="PTHR23264:SF21">
    <property type="entry name" value="NUCLEOTIDE BINDING PROTEIN 1-LIKE PROTEIN"/>
    <property type="match status" value="1"/>
</dbReference>
<organism evidence="1 2">
    <name type="scientific">Potamilus streckersoni</name>
    <dbReference type="NCBI Taxonomy" id="2493646"/>
    <lineage>
        <taxon>Eukaryota</taxon>
        <taxon>Metazoa</taxon>
        <taxon>Spiralia</taxon>
        <taxon>Lophotrochozoa</taxon>
        <taxon>Mollusca</taxon>
        <taxon>Bivalvia</taxon>
        <taxon>Autobranchia</taxon>
        <taxon>Heteroconchia</taxon>
        <taxon>Palaeoheterodonta</taxon>
        <taxon>Unionida</taxon>
        <taxon>Unionoidea</taxon>
        <taxon>Unionidae</taxon>
        <taxon>Ambleminae</taxon>
        <taxon>Lampsilini</taxon>
        <taxon>Potamilus</taxon>
    </lineage>
</organism>
<reference evidence="1" key="2">
    <citation type="journal article" date="2021" name="Genome Biol. Evol.">
        <title>Developing a high-quality reference genome for a parasitic bivalve with doubly uniparental inheritance (Bivalvia: Unionida).</title>
        <authorList>
            <person name="Smith C.H."/>
        </authorList>
    </citation>
    <scope>NUCLEOTIDE SEQUENCE</scope>
    <source>
        <strain evidence="1">CHS0354</strain>
        <tissue evidence="1">Mantle</tissue>
    </source>
</reference>
<dbReference type="EMBL" id="JAEAOA010001585">
    <property type="protein sequence ID" value="KAK3598338.1"/>
    <property type="molecule type" value="Genomic_DNA"/>
</dbReference>